<keyword evidence="3" id="KW-0032">Aminotransferase</keyword>
<proteinExistence type="inferred from homology"/>
<dbReference type="InterPro" id="IPR011992">
    <property type="entry name" value="EF-hand-dom_pair"/>
</dbReference>
<dbReference type="InterPro" id="IPR015424">
    <property type="entry name" value="PyrdxlP-dep_Trfase"/>
</dbReference>
<feature type="domain" description="EF-hand" evidence="8">
    <location>
        <begin position="372"/>
        <end position="407"/>
    </location>
</feature>
<dbReference type="SMART" id="SM00054">
    <property type="entry name" value="EFh"/>
    <property type="match status" value="1"/>
</dbReference>
<dbReference type="GO" id="GO:0030170">
    <property type="term" value="F:pyridoxal phosphate binding"/>
    <property type="evidence" value="ECO:0007669"/>
    <property type="project" value="InterPro"/>
</dbReference>
<dbReference type="Gene3D" id="3.90.1150.10">
    <property type="entry name" value="Aspartate Aminotransferase, domain 1"/>
    <property type="match status" value="1"/>
</dbReference>
<evidence type="ECO:0000256" key="1">
    <source>
        <dbReference type="ARBA" id="ARBA00001933"/>
    </source>
</evidence>
<evidence type="ECO:0000256" key="2">
    <source>
        <dbReference type="ARBA" id="ARBA00011738"/>
    </source>
</evidence>
<dbReference type="EMBL" id="CAUJNA010000605">
    <property type="protein sequence ID" value="CAJ1379199.1"/>
    <property type="molecule type" value="Genomic_DNA"/>
</dbReference>
<evidence type="ECO:0000256" key="4">
    <source>
        <dbReference type="ARBA" id="ARBA00022679"/>
    </source>
</evidence>
<dbReference type="PROSITE" id="PS00018">
    <property type="entry name" value="EF_HAND_1"/>
    <property type="match status" value="1"/>
</dbReference>
<evidence type="ECO:0000313" key="9">
    <source>
        <dbReference type="EMBL" id="CAJ1379199.1"/>
    </source>
</evidence>
<comment type="cofactor">
    <cofactor evidence="1">
        <name>pyridoxal 5'-phosphate</name>
        <dbReference type="ChEBI" id="CHEBI:597326"/>
    </cofactor>
</comment>
<dbReference type="InterPro" id="IPR004839">
    <property type="entry name" value="Aminotransferase_I/II_large"/>
</dbReference>
<keyword evidence="4" id="KW-0808">Transferase</keyword>
<evidence type="ECO:0000256" key="6">
    <source>
        <dbReference type="ARBA" id="ARBA00022898"/>
    </source>
</evidence>
<dbReference type="InterPro" id="IPR018247">
    <property type="entry name" value="EF_Hand_1_Ca_BS"/>
</dbReference>
<organism evidence="9 10">
    <name type="scientific">Effrenium voratum</name>
    <dbReference type="NCBI Taxonomy" id="2562239"/>
    <lineage>
        <taxon>Eukaryota</taxon>
        <taxon>Sar</taxon>
        <taxon>Alveolata</taxon>
        <taxon>Dinophyceae</taxon>
        <taxon>Suessiales</taxon>
        <taxon>Symbiodiniaceae</taxon>
        <taxon>Effrenium</taxon>
    </lineage>
</organism>
<evidence type="ECO:0000256" key="5">
    <source>
        <dbReference type="ARBA" id="ARBA00022837"/>
    </source>
</evidence>
<comment type="subunit">
    <text evidence="2">Homodimer.</text>
</comment>
<accession>A0AA36MNE7</accession>
<dbReference type="Proteomes" id="UP001178507">
    <property type="component" value="Unassembled WGS sequence"/>
</dbReference>
<dbReference type="SUPFAM" id="SSF47473">
    <property type="entry name" value="EF-hand"/>
    <property type="match status" value="1"/>
</dbReference>
<dbReference type="AlphaFoldDB" id="A0AA36MNE7"/>
<reference evidence="9" key="1">
    <citation type="submission" date="2023-08" db="EMBL/GenBank/DDBJ databases">
        <authorList>
            <person name="Chen Y."/>
            <person name="Shah S."/>
            <person name="Dougan E. K."/>
            <person name="Thang M."/>
            <person name="Chan C."/>
        </authorList>
    </citation>
    <scope>NUCLEOTIDE SEQUENCE</scope>
</reference>
<gene>
    <name evidence="9" type="ORF">EVOR1521_LOCUS7510</name>
</gene>
<name>A0AA36MNE7_9DINO</name>
<evidence type="ECO:0000313" key="10">
    <source>
        <dbReference type="Proteomes" id="UP001178507"/>
    </source>
</evidence>
<dbReference type="SUPFAM" id="SSF53383">
    <property type="entry name" value="PLP-dependent transferases"/>
    <property type="match status" value="1"/>
</dbReference>
<comment type="similarity">
    <text evidence="7">Belongs to the class-I pyridoxal-phosphate-dependent aminotransferase family. Alanine aminotransferase subfamily.</text>
</comment>
<dbReference type="InterPro" id="IPR002048">
    <property type="entry name" value="EF_hand_dom"/>
</dbReference>
<dbReference type="PANTHER" id="PTHR11751:SF29">
    <property type="entry name" value="ALANINE TRANSAMINASE"/>
    <property type="match status" value="1"/>
</dbReference>
<evidence type="ECO:0000259" key="8">
    <source>
        <dbReference type="PROSITE" id="PS50222"/>
    </source>
</evidence>
<dbReference type="InterPro" id="IPR045088">
    <property type="entry name" value="ALAT1/2-like"/>
</dbReference>
<keyword evidence="6" id="KW-0663">Pyridoxal phosphate</keyword>
<comment type="caution">
    <text evidence="9">The sequence shown here is derived from an EMBL/GenBank/DDBJ whole genome shotgun (WGS) entry which is preliminary data.</text>
</comment>
<dbReference type="InterPro" id="IPR015421">
    <property type="entry name" value="PyrdxlP-dep_Trfase_major"/>
</dbReference>
<dbReference type="InterPro" id="IPR015422">
    <property type="entry name" value="PyrdxlP-dep_Trfase_small"/>
</dbReference>
<sequence>APKPCRRLLSSAPVPCGFHQKVLEEAAAAPGQGVERVAAAWAVEVPELCFFDSAEEAWRQAFLHLAPRLGLVALPAPAWPWQGACAASEAAMARYFLEETRRWDVNLEELEGALGAPSQGGVLVVNNPGVSGHLLPLGTLRKLLKLAARHRLAVFTEEDPVFLHGPPVRSCRDLVKELNLDVPVVSIFSGKDLSGAGTVLHCHNVDSQALKRLQSSPDRAPDVDGQALACALLSRAFRVDDARTELQAQLSLRAAQVVARLTEAKGISCEPIDAGLHVFPKVIIKGYIMKKAISLATPADDVYCTELLERTGVLTAPGCSFGQRPGNFHLRIPLEEISVEELHCNEFLEALRLILSPMAGASVGSYGRSEINMTQVLQYCIKMADTDRNGTLDSEEFELFLRRLRRPKRPMDGTCADKPQELASLYLAMFDADPELRADLGL</sequence>
<evidence type="ECO:0000256" key="7">
    <source>
        <dbReference type="ARBA" id="ARBA00025785"/>
    </source>
</evidence>
<dbReference type="PROSITE" id="PS50222">
    <property type="entry name" value="EF_HAND_2"/>
    <property type="match status" value="1"/>
</dbReference>
<feature type="non-terminal residue" evidence="9">
    <location>
        <position position="442"/>
    </location>
</feature>
<protein>
    <recommendedName>
        <fullName evidence="8">EF-hand domain-containing protein</fullName>
    </recommendedName>
</protein>
<keyword evidence="10" id="KW-1185">Reference proteome</keyword>
<dbReference type="Pfam" id="PF00155">
    <property type="entry name" value="Aminotran_1_2"/>
    <property type="match status" value="1"/>
</dbReference>
<keyword evidence="5" id="KW-0106">Calcium</keyword>
<dbReference type="Gene3D" id="3.40.640.10">
    <property type="entry name" value="Type I PLP-dependent aspartate aminotransferase-like (Major domain)"/>
    <property type="match status" value="1"/>
</dbReference>
<dbReference type="GO" id="GO:0004021">
    <property type="term" value="F:L-alanine:2-oxoglutarate aminotransferase activity"/>
    <property type="evidence" value="ECO:0007669"/>
    <property type="project" value="TreeGrafter"/>
</dbReference>
<evidence type="ECO:0000256" key="3">
    <source>
        <dbReference type="ARBA" id="ARBA00022576"/>
    </source>
</evidence>
<dbReference type="PANTHER" id="PTHR11751">
    <property type="entry name" value="ALANINE AMINOTRANSFERASE"/>
    <property type="match status" value="1"/>
</dbReference>
<dbReference type="GO" id="GO:0005509">
    <property type="term" value="F:calcium ion binding"/>
    <property type="evidence" value="ECO:0007669"/>
    <property type="project" value="InterPro"/>
</dbReference>